<accession>A0ABQ5N5N0</accession>
<keyword evidence="7" id="KW-1185">Reference proteome</keyword>
<feature type="transmembrane region" description="Helical" evidence="5">
    <location>
        <begin position="65"/>
        <end position="86"/>
    </location>
</feature>
<evidence type="ECO:0000313" key="6">
    <source>
        <dbReference type="EMBL" id="GLC30540.1"/>
    </source>
</evidence>
<gene>
    <name evidence="6" type="ORF">bsdE14_19500</name>
</gene>
<dbReference type="PANTHER" id="PTHR35529:SF2">
    <property type="entry name" value="SPORULATION PROTEIN YTAF-RELATED"/>
    <property type="match status" value="1"/>
</dbReference>
<name>A0ABQ5N5N0_9CLOT</name>
<feature type="transmembrane region" description="Helical" evidence="5">
    <location>
        <begin position="146"/>
        <end position="168"/>
    </location>
</feature>
<feature type="transmembrane region" description="Helical" evidence="5">
    <location>
        <begin position="37"/>
        <end position="58"/>
    </location>
</feature>
<keyword evidence="2 5" id="KW-0812">Transmembrane</keyword>
<keyword evidence="3 5" id="KW-1133">Transmembrane helix</keyword>
<proteinExistence type="predicted"/>
<evidence type="ECO:0000313" key="7">
    <source>
        <dbReference type="Proteomes" id="UP001208567"/>
    </source>
</evidence>
<keyword evidence="1" id="KW-1003">Cell membrane</keyword>
<feature type="transmembrane region" description="Helical" evidence="5">
    <location>
        <begin position="180"/>
        <end position="199"/>
    </location>
</feature>
<evidence type="ECO:0000256" key="1">
    <source>
        <dbReference type="ARBA" id="ARBA00022475"/>
    </source>
</evidence>
<comment type="caution">
    <text evidence="6">The sequence shown here is derived from an EMBL/GenBank/DDBJ whole genome shotgun (WGS) entry which is preliminary data.</text>
</comment>
<reference evidence="6 7" key="1">
    <citation type="journal article" date="2024" name="Int. J. Syst. Evol. Microbiol.">
        <title>Clostridium omnivorum sp. nov., isolated from anoxic soil under the treatment of reductive soil disinfestation.</title>
        <authorList>
            <person name="Ueki A."/>
            <person name="Tonouchi A."/>
            <person name="Kaku N."/>
            <person name="Honma S."/>
            <person name="Ueki K."/>
        </authorList>
    </citation>
    <scope>NUCLEOTIDE SEQUENCE [LARGE SCALE GENOMIC DNA]</scope>
    <source>
        <strain evidence="6 7">E14</strain>
    </source>
</reference>
<organism evidence="6 7">
    <name type="scientific">Clostridium omnivorum</name>
    <dbReference type="NCBI Taxonomy" id="1604902"/>
    <lineage>
        <taxon>Bacteria</taxon>
        <taxon>Bacillati</taxon>
        <taxon>Bacillota</taxon>
        <taxon>Clostridia</taxon>
        <taxon>Eubacteriales</taxon>
        <taxon>Clostridiaceae</taxon>
        <taxon>Clostridium</taxon>
    </lineage>
</organism>
<evidence type="ECO:0000256" key="5">
    <source>
        <dbReference type="SAM" id="Phobius"/>
    </source>
</evidence>
<keyword evidence="4 5" id="KW-0472">Membrane</keyword>
<dbReference type="InterPro" id="IPR003810">
    <property type="entry name" value="Mntp/YtaF"/>
</dbReference>
<dbReference type="EMBL" id="BRXR01000001">
    <property type="protein sequence ID" value="GLC30540.1"/>
    <property type="molecule type" value="Genomic_DNA"/>
</dbReference>
<evidence type="ECO:0000256" key="2">
    <source>
        <dbReference type="ARBA" id="ARBA00022692"/>
    </source>
</evidence>
<evidence type="ECO:0000256" key="4">
    <source>
        <dbReference type="ARBA" id="ARBA00023136"/>
    </source>
</evidence>
<protein>
    <submittedName>
        <fullName evidence="6">Sporulation membrane protein YtaF</fullName>
    </submittedName>
</protein>
<dbReference type="NCBIfam" id="TIGR02840">
    <property type="entry name" value="spore_YtaF"/>
    <property type="match status" value="1"/>
</dbReference>
<dbReference type="PANTHER" id="PTHR35529">
    <property type="entry name" value="MANGANESE EFFLUX PUMP MNTP-RELATED"/>
    <property type="match status" value="1"/>
</dbReference>
<sequence length="203" mass="22023">MHIISSLLFSFSANIDNLAVGIAYGIKNLKIQFSKSLIIAFMSCIGTIVSMSFGKALTHIIPIHIANLLGSIILIGFGFWSIWITIKDKKEELSENNHTVLSYEELLNTPEKADVDKSGYIDFKESLTLGFALAINNMGMGIGASITGLSVIITSLLTFLFSVIFLSAGSYLGKKFLSNVIGKFAGILSGVIILLLGLYEMFI</sequence>
<dbReference type="Pfam" id="PF02659">
    <property type="entry name" value="Mntp"/>
    <property type="match status" value="2"/>
</dbReference>
<dbReference type="InterPro" id="IPR014205">
    <property type="entry name" value="Spore_YtaF"/>
</dbReference>
<evidence type="ECO:0000256" key="3">
    <source>
        <dbReference type="ARBA" id="ARBA00022989"/>
    </source>
</evidence>
<dbReference type="Proteomes" id="UP001208567">
    <property type="component" value="Unassembled WGS sequence"/>
</dbReference>
<dbReference type="RefSeq" id="WP_264849808.1">
    <property type="nucleotide sequence ID" value="NZ_BRXR01000001.1"/>
</dbReference>